<dbReference type="InterPro" id="IPR001245">
    <property type="entry name" value="Ser-Thr/Tyr_kinase_cat_dom"/>
</dbReference>
<dbReference type="GO" id="GO:0004672">
    <property type="term" value="F:protein kinase activity"/>
    <property type="evidence" value="ECO:0007669"/>
    <property type="project" value="InterPro"/>
</dbReference>
<feature type="domain" description="Protein kinase" evidence="6">
    <location>
        <begin position="1"/>
        <end position="213"/>
    </location>
</feature>
<dbReference type="SUPFAM" id="SSF56112">
    <property type="entry name" value="Protein kinase-like (PK-like)"/>
    <property type="match status" value="1"/>
</dbReference>
<evidence type="ECO:0000256" key="3">
    <source>
        <dbReference type="ARBA" id="ARBA00022741"/>
    </source>
</evidence>
<keyword evidence="2" id="KW-0808">Transferase</keyword>
<keyword evidence="5" id="KW-0067">ATP-binding</keyword>
<evidence type="ECO:0000256" key="1">
    <source>
        <dbReference type="ARBA" id="ARBA00022553"/>
    </source>
</evidence>
<dbReference type="Pfam" id="PF07714">
    <property type="entry name" value="PK_Tyr_Ser-Thr"/>
    <property type="match status" value="1"/>
</dbReference>
<gene>
    <name evidence="7" type="ORF">LUZ62_041754</name>
</gene>
<evidence type="ECO:0000259" key="6">
    <source>
        <dbReference type="PROSITE" id="PS50011"/>
    </source>
</evidence>
<evidence type="ECO:0000256" key="5">
    <source>
        <dbReference type="ARBA" id="ARBA00022840"/>
    </source>
</evidence>
<evidence type="ECO:0000256" key="2">
    <source>
        <dbReference type="ARBA" id="ARBA00022679"/>
    </source>
</evidence>
<dbReference type="PANTHER" id="PTHR47983:SF32">
    <property type="entry name" value="PROTEIN KINASE DOMAIN-CONTAINING PROTEIN"/>
    <property type="match status" value="1"/>
</dbReference>
<dbReference type="PIRSF" id="PIRSF000654">
    <property type="entry name" value="Integrin-linked_kinase"/>
    <property type="match status" value="1"/>
</dbReference>
<evidence type="ECO:0000313" key="8">
    <source>
        <dbReference type="Proteomes" id="UP001140206"/>
    </source>
</evidence>
<dbReference type="GO" id="GO:0005524">
    <property type="term" value="F:ATP binding"/>
    <property type="evidence" value="ECO:0007669"/>
    <property type="project" value="UniProtKB-KW"/>
</dbReference>
<comment type="caution">
    <text evidence="7">The sequence shown here is derived from an EMBL/GenBank/DDBJ whole genome shotgun (WGS) entry which is preliminary data.</text>
</comment>
<dbReference type="FunFam" id="1.10.510.10:FF:000095">
    <property type="entry name" value="protein STRUBBELIG-RECEPTOR FAMILY 8"/>
    <property type="match status" value="1"/>
</dbReference>
<dbReference type="Proteomes" id="UP001140206">
    <property type="component" value="Chromosome 2"/>
</dbReference>
<reference evidence="7" key="1">
    <citation type="submission" date="2022-08" db="EMBL/GenBank/DDBJ databases">
        <authorList>
            <person name="Marques A."/>
        </authorList>
    </citation>
    <scope>NUCLEOTIDE SEQUENCE</scope>
    <source>
        <strain evidence="7">RhyPub2mFocal</strain>
        <tissue evidence="7">Leaves</tissue>
    </source>
</reference>
<evidence type="ECO:0000313" key="7">
    <source>
        <dbReference type="EMBL" id="KAJ4790508.1"/>
    </source>
</evidence>
<dbReference type="EMBL" id="JAMFTS010000002">
    <property type="protein sequence ID" value="KAJ4790508.1"/>
    <property type="molecule type" value="Genomic_DNA"/>
</dbReference>
<proteinExistence type="predicted"/>
<sequence length="222" mass="25189">MFSNLWAIMQKETPTYWHIRKQRGNEAESRPVLTWKQRTKIAIDAAKGLEYLHNKIQPAVVHKNVRTSNILLFEGYTAKIGDIEVFSNASDTDLLRPHSTHVLGTSGYNAPEQIMTGLMTKKSDVYSFGVVLLELLTGKMPIDYSIPKQSLICWATKLLSENKVQECIDPKLNNDYPLSEAVKMAEIAVQCVQFEPWYRPTMTEIVQDLSPLLANSTLFQLS</sequence>
<dbReference type="InterPro" id="IPR011009">
    <property type="entry name" value="Kinase-like_dom_sf"/>
</dbReference>
<evidence type="ECO:0000256" key="4">
    <source>
        <dbReference type="ARBA" id="ARBA00022777"/>
    </source>
</evidence>
<keyword evidence="4 7" id="KW-0418">Kinase</keyword>
<dbReference type="Gene3D" id="1.10.510.10">
    <property type="entry name" value="Transferase(Phosphotransferase) domain 1"/>
    <property type="match status" value="1"/>
</dbReference>
<dbReference type="AlphaFoldDB" id="A0AAV8FIH5"/>
<dbReference type="PROSITE" id="PS50011">
    <property type="entry name" value="PROTEIN_KINASE_DOM"/>
    <property type="match status" value="1"/>
</dbReference>
<dbReference type="PANTHER" id="PTHR47983">
    <property type="entry name" value="PTO-INTERACTING PROTEIN 1-LIKE"/>
    <property type="match status" value="1"/>
</dbReference>
<accession>A0AAV8FIH5</accession>
<dbReference type="InterPro" id="IPR052101">
    <property type="entry name" value="Plant_StressResp_Kinase"/>
</dbReference>
<dbReference type="InterPro" id="IPR000719">
    <property type="entry name" value="Prot_kinase_dom"/>
</dbReference>
<keyword evidence="1" id="KW-0597">Phosphoprotein</keyword>
<protein>
    <submittedName>
        <fullName evidence="7">Kinase superfamily protein</fullName>
    </submittedName>
</protein>
<name>A0AAV8FIH5_9POAL</name>
<keyword evidence="3" id="KW-0547">Nucleotide-binding</keyword>
<keyword evidence="8" id="KW-1185">Reference proteome</keyword>
<organism evidence="7 8">
    <name type="scientific">Rhynchospora pubera</name>
    <dbReference type="NCBI Taxonomy" id="906938"/>
    <lineage>
        <taxon>Eukaryota</taxon>
        <taxon>Viridiplantae</taxon>
        <taxon>Streptophyta</taxon>
        <taxon>Embryophyta</taxon>
        <taxon>Tracheophyta</taxon>
        <taxon>Spermatophyta</taxon>
        <taxon>Magnoliopsida</taxon>
        <taxon>Liliopsida</taxon>
        <taxon>Poales</taxon>
        <taxon>Cyperaceae</taxon>
        <taxon>Cyperoideae</taxon>
        <taxon>Rhynchosporeae</taxon>
        <taxon>Rhynchospora</taxon>
    </lineage>
</organism>